<evidence type="ECO:0000256" key="2">
    <source>
        <dbReference type="ARBA" id="ARBA00023136"/>
    </source>
</evidence>
<evidence type="ECO:0000313" key="4">
    <source>
        <dbReference type="EMBL" id="KIH60291.1"/>
    </source>
</evidence>
<keyword evidence="3" id="KW-0325">Glycoprotein</keyword>
<dbReference type="Proteomes" id="UP000054047">
    <property type="component" value="Unassembled WGS sequence"/>
</dbReference>
<evidence type="ECO:0000313" key="5">
    <source>
        <dbReference type="Proteomes" id="UP000054047"/>
    </source>
</evidence>
<name>A0A0C2GT23_9BILA</name>
<accession>A0A0C2GT23</accession>
<organism evidence="4 5">
    <name type="scientific">Ancylostoma duodenale</name>
    <dbReference type="NCBI Taxonomy" id="51022"/>
    <lineage>
        <taxon>Eukaryota</taxon>
        <taxon>Metazoa</taxon>
        <taxon>Ecdysozoa</taxon>
        <taxon>Nematoda</taxon>
        <taxon>Chromadorea</taxon>
        <taxon>Rhabditida</taxon>
        <taxon>Rhabditina</taxon>
        <taxon>Rhabditomorpha</taxon>
        <taxon>Strongyloidea</taxon>
        <taxon>Ancylostomatidae</taxon>
        <taxon>Ancylostomatinae</taxon>
        <taxon>Ancylostoma</taxon>
    </lineage>
</organism>
<gene>
    <name evidence="4" type="ORF">ANCDUO_09463</name>
</gene>
<dbReference type="OrthoDB" id="9988752at2759"/>
<reference evidence="4 5" key="1">
    <citation type="submission" date="2013-12" db="EMBL/GenBank/DDBJ databases">
        <title>Draft genome of the parsitic nematode Ancylostoma duodenale.</title>
        <authorList>
            <person name="Mitreva M."/>
        </authorList>
    </citation>
    <scope>NUCLEOTIDE SEQUENCE [LARGE SCALE GENOMIC DNA]</scope>
    <source>
        <strain evidence="4 5">Zhejiang</strain>
    </source>
</reference>
<keyword evidence="2" id="KW-0472">Membrane</keyword>
<evidence type="ECO:0000256" key="1">
    <source>
        <dbReference type="ARBA" id="ARBA00004370"/>
    </source>
</evidence>
<protein>
    <recommendedName>
        <fullName evidence="6">PSI domain-containing protein</fullName>
    </recommendedName>
</protein>
<sequence>MAEPVSEFVYFASRSTVSQFTLAACSLYPSCALCAVDPYCSWHVARSACYPREKAHGQSLG</sequence>
<evidence type="ECO:0000256" key="3">
    <source>
        <dbReference type="ARBA" id="ARBA00023180"/>
    </source>
</evidence>
<proteinExistence type="predicted"/>
<dbReference type="SUPFAM" id="SSF103575">
    <property type="entry name" value="Plexin repeat"/>
    <property type="match status" value="1"/>
</dbReference>
<dbReference type="AlphaFoldDB" id="A0A0C2GT23"/>
<dbReference type="InterPro" id="IPR002165">
    <property type="entry name" value="Plexin_repeat"/>
</dbReference>
<keyword evidence="5" id="KW-1185">Reference proteome</keyword>
<evidence type="ECO:0008006" key="6">
    <source>
        <dbReference type="Google" id="ProtNLM"/>
    </source>
</evidence>
<comment type="subcellular location">
    <subcellularLocation>
        <location evidence="1">Membrane</location>
    </subcellularLocation>
</comment>
<dbReference type="Pfam" id="PF01437">
    <property type="entry name" value="PSI"/>
    <property type="match status" value="1"/>
</dbReference>
<dbReference type="GO" id="GO:0016020">
    <property type="term" value="C:membrane"/>
    <property type="evidence" value="ECO:0007669"/>
    <property type="project" value="UniProtKB-SubCell"/>
</dbReference>
<dbReference type="EMBL" id="KN731100">
    <property type="protein sequence ID" value="KIH60291.1"/>
    <property type="molecule type" value="Genomic_DNA"/>
</dbReference>